<dbReference type="RefSeq" id="WP_304544796.1">
    <property type="nucleotide sequence ID" value="NZ_JARPTC010000023.1"/>
</dbReference>
<dbReference type="AlphaFoldDB" id="A0AAW7ZH95"/>
<name>A0AAW7ZH95_9FIRM</name>
<sequence length="115" mass="12980">MLETVTATGLLAVLIVSFSGVMSTALFTAHIAREQSVALYLAQAKMEEILSSRSNQERTASGSFEQFPGYVYEYKVEKYKQSDLLAIKVQVFRWEEDKQCNQVELFTLKARGTSK</sequence>
<evidence type="ECO:0000313" key="2">
    <source>
        <dbReference type="Proteomes" id="UP001172911"/>
    </source>
</evidence>
<proteinExistence type="predicted"/>
<evidence type="ECO:0000313" key="1">
    <source>
        <dbReference type="EMBL" id="MDO7788662.1"/>
    </source>
</evidence>
<protein>
    <recommendedName>
        <fullName evidence="3">Type II secretion system protein</fullName>
    </recommendedName>
</protein>
<keyword evidence="2" id="KW-1185">Reference proteome</keyword>
<dbReference type="EMBL" id="JARPTC010000023">
    <property type="protein sequence ID" value="MDO7788662.1"/>
    <property type="molecule type" value="Genomic_DNA"/>
</dbReference>
<dbReference type="Proteomes" id="UP001172911">
    <property type="component" value="Unassembled WGS sequence"/>
</dbReference>
<organism evidence="1 2">
    <name type="scientific">Desulforamulus aquiferis</name>
    <dbReference type="NCBI Taxonomy" id="1397668"/>
    <lineage>
        <taxon>Bacteria</taxon>
        <taxon>Bacillati</taxon>
        <taxon>Bacillota</taxon>
        <taxon>Clostridia</taxon>
        <taxon>Eubacteriales</taxon>
        <taxon>Peptococcaceae</taxon>
        <taxon>Desulforamulus</taxon>
    </lineage>
</organism>
<comment type="caution">
    <text evidence="1">The sequence shown here is derived from an EMBL/GenBank/DDBJ whole genome shotgun (WGS) entry which is preliminary data.</text>
</comment>
<accession>A0AAW7ZH95</accession>
<gene>
    <name evidence="1" type="ORF">P6N53_15645</name>
</gene>
<reference evidence="1" key="2">
    <citation type="submission" date="2023-03" db="EMBL/GenBank/DDBJ databases">
        <authorList>
            <person name="Zhang Z."/>
        </authorList>
    </citation>
    <scope>NUCLEOTIDE SEQUENCE</scope>
    <source>
        <strain evidence="1">DSA</strain>
    </source>
</reference>
<evidence type="ECO:0008006" key="3">
    <source>
        <dbReference type="Google" id="ProtNLM"/>
    </source>
</evidence>
<reference evidence="1" key="1">
    <citation type="journal article" date="2023" name="J. Hazard. Mater.">
        <title>Anaerobic biodegradation of pyrene and benzo[a]pyrene by a new sulfate-reducing Desulforamulus aquiferis strain DSA.</title>
        <authorList>
            <person name="Zhang Z."/>
            <person name="Sun J."/>
            <person name="Gong X."/>
            <person name="Wang C."/>
            <person name="Wang H."/>
        </authorList>
    </citation>
    <scope>NUCLEOTIDE SEQUENCE</scope>
    <source>
        <strain evidence="1">DSA</strain>
    </source>
</reference>